<proteinExistence type="predicted"/>
<reference evidence="4" key="2">
    <citation type="submission" date="2017-02" db="UniProtKB">
        <authorList>
            <consortium name="WormBaseParasite"/>
        </authorList>
    </citation>
    <scope>IDENTIFICATION</scope>
</reference>
<sequence length="192" mass="21351">MFLILIVLPLFAIALNLTESKSSIVHFVQNISDINSMLEALPKECWKNGKTYKEGEEFQIGALRYKCQKYGVYTIEGCVTGKKKNLKIGEVVVVDNVKSQCMAKGDSVFFKETVCGILGQPECDKIPLPTGFQEATKIEDTKPKAKETNVPGLPPGWTMVDESHQEIPGTSAKHIISRTLVFHPVIQHARFV</sequence>
<protein>
    <recommendedName>
        <fullName evidence="2">Abnormal cell migration protein 18-like fibronectin type I domain-containing protein</fullName>
    </recommendedName>
</protein>
<feature type="signal peptide" evidence="1">
    <location>
        <begin position="1"/>
        <end position="20"/>
    </location>
</feature>
<evidence type="ECO:0000313" key="3">
    <source>
        <dbReference type="Proteomes" id="UP000035642"/>
    </source>
</evidence>
<dbReference type="AlphaFoldDB" id="A0A0K0DJ46"/>
<dbReference type="PANTHER" id="PTHR37978">
    <property type="entry name" value="PROTEIN CBG22381-RELATED"/>
    <property type="match status" value="1"/>
</dbReference>
<dbReference type="WBParaSite" id="ACAC_0001139101-mRNA-1">
    <property type="protein sequence ID" value="ACAC_0001139101-mRNA-1"/>
    <property type="gene ID" value="ACAC_0001139101"/>
</dbReference>
<accession>A0A0K0DJ46</accession>
<organism evidence="3 4">
    <name type="scientific">Angiostrongylus cantonensis</name>
    <name type="common">Rat lungworm</name>
    <dbReference type="NCBI Taxonomy" id="6313"/>
    <lineage>
        <taxon>Eukaryota</taxon>
        <taxon>Metazoa</taxon>
        <taxon>Ecdysozoa</taxon>
        <taxon>Nematoda</taxon>
        <taxon>Chromadorea</taxon>
        <taxon>Rhabditida</taxon>
        <taxon>Rhabditina</taxon>
        <taxon>Rhabditomorpha</taxon>
        <taxon>Strongyloidea</taxon>
        <taxon>Metastrongylidae</taxon>
        <taxon>Angiostrongylus</taxon>
    </lineage>
</organism>
<evidence type="ECO:0000313" key="4">
    <source>
        <dbReference type="WBParaSite" id="ACAC_0001139101-mRNA-1"/>
    </source>
</evidence>
<evidence type="ECO:0000256" key="1">
    <source>
        <dbReference type="SAM" id="SignalP"/>
    </source>
</evidence>
<dbReference type="STRING" id="6313.A0A0K0DJ46"/>
<keyword evidence="3" id="KW-1185">Reference proteome</keyword>
<feature type="chain" id="PRO_5005326958" description="Abnormal cell migration protein 18-like fibronectin type I domain-containing protein" evidence="1">
    <location>
        <begin position="21"/>
        <end position="192"/>
    </location>
</feature>
<dbReference type="Pfam" id="PF23003">
    <property type="entry name" value="Fn1_2"/>
    <property type="match status" value="1"/>
</dbReference>
<name>A0A0K0DJ46_ANGCA</name>
<keyword evidence="1" id="KW-0732">Signal</keyword>
<dbReference type="Proteomes" id="UP000035642">
    <property type="component" value="Unassembled WGS sequence"/>
</dbReference>
<reference evidence="3" key="1">
    <citation type="submission" date="2012-09" db="EMBL/GenBank/DDBJ databases">
        <authorList>
            <person name="Martin A.A."/>
        </authorList>
    </citation>
    <scope>NUCLEOTIDE SEQUENCE</scope>
</reference>
<evidence type="ECO:0000259" key="2">
    <source>
        <dbReference type="Pfam" id="PF23003"/>
    </source>
</evidence>
<dbReference type="InterPro" id="IPR055119">
    <property type="entry name" value="Mig18_Fn1"/>
</dbReference>
<dbReference type="PANTHER" id="PTHR37978:SF5">
    <property type="entry name" value="SECRETED PROTEIN"/>
    <property type="match status" value="1"/>
</dbReference>
<feature type="domain" description="Abnormal cell migration protein 18-like fibronectin type I" evidence="2">
    <location>
        <begin position="44"/>
        <end position="107"/>
    </location>
</feature>